<accession>A0ABW9YWK8</accession>
<dbReference type="Gene3D" id="3.40.50.1820">
    <property type="entry name" value="alpha/beta hydrolase"/>
    <property type="match status" value="1"/>
</dbReference>
<evidence type="ECO:0000313" key="3">
    <source>
        <dbReference type="EMBL" id="NBJ24448.1"/>
    </source>
</evidence>
<organism evidence="3 4">
    <name type="scientific">Microvirga arsenatis</name>
    <dbReference type="NCBI Taxonomy" id="2692265"/>
    <lineage>
        <taxon>Bacteria</taxon>
        <taxon>Pseudomonadati</taxon>
        <taxon>Pseudomonadota</taxon>
        <taxon>Alphaproteobacteria</taxon>
        <taxon>Hyphomicrobiales</taxon>
        <taxon>Methylobacteriaceae</taxon>
        <taxon>Microvirga</taxon>
    </lineage>
</organism>
<evidence type="ECO:0000313" key="4">
    <source>
        <dbReference type="Proteomes" id="UP000818323"/>
    </source>
</evidence>
<comment type="similarity">
    <text evidence="1">Belongs to the AB hydrolase superfamily.</text>
</comment>
<comment type="caution">
    <text evidence="3">The sequence shown here is derived from an EMBL/GenBank/DDBJ whole genome shotgun (WGS) entry which is preliminary data.</text>
</comment>
<dbReference type="Proteomes" id="UP000818323">
    <property type="component" value="Unassembled WGS sequence"/>
</dbReference>
<dbReference type="SUPFAM" id="SSF53474">
    <property type="entry name" value="alpha/beta-Hydrolases"/>
    <property type="match status" value="1"/>
</dbReference>
<dbReference type="PANTHER" id="PTHR43039">
    <property type="entry name" value="ESTERASE-RELATED"/>
    <property type="match status" value="1"/>
</dbReference>
<dbReference type="EMBL" id="JAAAXJ010000003">
    <property type="protein sequence ID" value="NBJ24448.1"/>
    <property type="molecule type" value="Genomic_DNA"/>
</dbReference>
<dbReference type="PRINTS" id="PR00111">
    <property type="entry name" value="ABHYDROLASE"/>
</dbReference>
<keyword evidence="3" id="KW-0378">Hydrolase</keyword>
<dbReference type="RefSeq" id="WP_161722332.1">
    <property type="nucleotide sequence ID" value="NZ_JAAAXI010000004.1"/>
</dbReference>
<gene>
    <name evidence="3" type="ORF">GR303_08785</name>
</gene>
<proteinExistence type="inferred from homology"/>
<evidence type="ECO:0000259" key="2">
    <source>
        <dbReference type="Pfam" id="PF12697"/>
    </source>
</evidence>
<name>A0ABW9YWK8_9HYPH</name>
<reference evidence="3 4" key="1">
    <citation type="submission" date="2020-01" db="EMBL/GenBank/DDBJ databases">
        <title>Microvirga sp. nov., an arsenate reduction bacterium isolated from Tibet hotspring sediments.</title>
        <authorList>
            <person name="Yuan C.-G."/>
        </authorList>
    </citation>
    <scope>NUCLEOTIDE SEQUENCE [LARGE SCALE GENOMIC DNA]</scope>
    <source>
        <strain evidence="3 4">SYSU G3D203</strain>
    </source>
</reference>
<protein>
    <submittedName>
        <fullName evidence="3">Alpha/beta fold hydrolase</fullName>
    </submittedName>
</protein>
<keyword evidence="4" id="KW-1185">Reference proteome</keyword>
<dbReference type="GO" id="GO:0016787">
    <property type="term" value="F:hydrolase activity"/>
    <property type="evidence" value="ECO:0007669"/>
    <property type="project" value="UniProtKB-KW"/>
</dbReference>
<dbReference type="InterPro" id="IPR000073">
    <property type="entry name" value="AB_hydrolase_1"/>
</dbReference>
<dbReference type="Pfam" id="PF12697">
    <property type="entry name" value="Abhydrolase_6"/>
    <property type="match status" value="1"/>
</dbReference>
<evidence type="ECO:0000256" key="1">
    <source>
        <dbReference type="ARBA" id="ARBA00008645"/>
    </source>
</evidence>
<feature type="domain" description="AB hydrolase-1" evidence="2">
    <location>
        <begin position="21"/>
        <end position="258"/>
    </location>
</feature>
<dbReference type="InterPro" id="IPR029058">
    <property type="entry name" value="AB_hydrolase_fold"/>
</dbReference>
<sequence>MTTVLTRHNVRVFGHGEQPMLFAHGYGCDQNMWRLVAPAFEDRYKIVLFDHVGHGQSGAVAFDWARYGSLDGYAEDVLAICHELDLKDVVFVGHSVSAMIGVLAAIREPERFDRLVLIGPSPRYIDDGDYVGGFKQEDIEGLLDFLDSNHLGWSSTMAPMIMGNPDRPELGEELTNSFCRTDPEIAKHFARVTFLSDNRADLPNVKTKSLILQCSQDAIAPESVGRYMHQNLSGSEFVLMRATGHCPNLSAPEETIAAMEAFLSDPAPAKAVA</sequence>